<evidence type="ECO:0000256" key="2">
    <source>
        <dbReference type="ARBA" id="ARBA00022771"/>
    </source>
</evidence>
<dbReference type="EMBL" id="JABFUD020000001">
    <property type="protein sequence ID" value="KAI5085102.1"/>
    <property type="molecule type" value="Genomic_DNA"/>
</dbReference>
<evidence type="ECO:0000256" key="3">
    <source>
        <dbReference type="ARBA" id="ARBA00022833"/>
    </source>
</evidence>
<sequence length="292" mass="31198">MEETPPIFQEAARCAVCGSAFSTFRRRHHCRCCGKSLCNEHSSNQMALPQFGVKSAVRVCDECFQGTKQINGGGGVPTAINKAIATDSLARLNLSSDDSPFPAKETASAAPVAQLQECTCGMPLCICQLPSGTPVVPDIPVVIPVISKKLPAIPSEESSSVKRIPTRPSYGNELPSLFFSTAKSSNDGGHFMVKKYESTGEGIWEAIKNGDTAAVKDLLATGVDPNYRDKQGMSLLHLAAVFNCTEIVFLLMDAGANVAAKNAQGETPLDCAPATLQYKMQQKLKSNLTKQQ</sequence>
<evidence type="ECO:0000256" key="1">
    <source>
        <dbReference type="ARBA" id="ARBA00022723"/>
    </source>
</evidence>
<dbReference type="InterPro" id="IPR011011">
    <property type="entry name" value="Znf_FYVE_PHD"/>
</dbReference>
<dbReference type="PROSITE" id="PS50088">
    <property type="entry name" value="ANK_REPEAT"/>
    <property type="match status" value="1"/>
</dbReference>
<evidence type="ECO:0000256" key="4">
    <source>
        <dbReference type="PROSITE-ProRule" id="PRU00023"/>
    </source>
</evidence>
<name>A0A9D4ZTS7_ADICA</name>
<keyword evidence="3" id="KW-0862">Zinc</keyword>
<feature type="domain" description="FYVE-type" evidence="6">
    <location>
        <begin position="8"/>
        <end position="68"/>
    </location>
</feature>
<dbReference type="SUPFAM" id="SSF57903">
    <property type="entry name" value="FYVE/PHD zinc finger"/>
    <property type="match status" value="1"/>
</dbReference>
<feature type="repeat" description="ANK" evidence="4">
    <location>
        <begin position="231"/>
        <end position="263"/>
    </location>
</feature>
<dbReference type="OrthoDB" id="194358at2759"/>
<proteinExistence type="predicted"/>
<keyword evidence="2 5" id="KW-0863">Zinc-finger</keyword>
<accession>A0A9D4ZTS7</accession>
<dbReference type="GO" id="GO:0033565">
    <property type="term" value="C:ESCRT-0 complex"/>
    <property type="evidence" value="ECO:0007669"/>
    <property type="project" value="TreeGrafter"/>
</dbReference>
<dbReference type="CDD" id="cd15760">
    <property type="entry name" value="FYVE_scVPS27p_like"/>
    <property type="match status" value="1"/>
</dbReference>
<dbReference type="InterPro" id="IPR017455">
    <property type="entry name" value="Znf_FYVE-rel"/>
</dbReference>
<dbReference type="GO" id="GO:0006623">
    <property type="term" value="P:protein targeting to vacuole"/>
    <property type="evidence" value="ECO:0007669"/>
    <property type="project" value="TreeGrafter"/>
</dbReference>
<dbReference type="SUPFAM" id="SSF48403">
    <property type="entry name" value="Ankyrin repeat"/>
    <property type="match status" value="1"/>
</dbReference>
<gene>
    <name evidence="7" type="ORF">GOP47_0001271</name>
</gene>
<dbReference type="Pfam" id="PF01363">
    <property type="entry name" value="FYVE"/>
    <property type="match status" value="1"/>
</dbReference>
<dbReference type="Proteomes" id="UP000886520">
    <property type="component" value="Chromosome 1"/>
</dbReference>
<dbReference type="InterPro" id="IPR036770">
    <property type="entry name" value="Ankyrin_rpt-contain_sf"/>
</dbReference>
<dbReference type="GO" id="GO:0043130">
    <property type="term" value="F:ubiquitin binding"/>
    <property type="evidence" value="ECO:0007669"/>
    <property type="project" value="TreeGrafter"/>
</dbReference>
<evidence type="ECO:0000259" key="6">
    <source>
        <dbReference type="PROSITE" id="PS50178"/>
    </source>
</evidence>
<dbReference type="InterPro" id="IPR002110">
    <property type="entry name" value="Ankyrin_rpt"/>
</dbReference>
<keyword evidence="8" id="KW-1185">Reference proteome</keyword>
<dbReference type="PROSITE" id="PS50297">
    <property type="entry name" value="ANK_REP_REGION"/>
    <property type="match status" value="1"/>
</dbReference>
<dbReference type="InterPro" id="IPR000306">
    <property type="entry name" value="Znf_FYVE"/>
</dbReference>
<dbReference type="InterPro" id="IPR013083">
    <property type="entry name" value="Znf_RING/FYVE/PHD"/>
</dbReference>
<dbReference type="GO" id="GO:0008270">
    <property type="term" value="F:zinc ion binding"/>
    <property type="evidence" value="ECO:0007669"/>
    <property type="project" value="UniProtKB-KW"/>
</dbReference>
<dbReference type="AlphaFoldDB" id="A0A9D4ZTS7"/>
<evidence type="ECO:0000313" key="8">
    <source>
        <dbReference type="Proteomes" id="UP000886520"/>
    </source>
</evidence>
<reference evidence="7" key="1">
    <citation type="submission" date="2021-01" db="EMBL/GenBank/DDBJ databases">
        <title>Adiantum capillus-veneris genome.</title>
        <authorList>
            <person name="Fang Y."/>
            <person name="Liao Q."/>
        </authorList>
    </citation>
    <scope>NUCLEOTIDE SEQUENCE</scope>
    <source>
        <strain evidence="7">H3</strain>
        <tissue evidence="7">Leaf</tissue>
    </source>
</reference>
<keyword evidence="1" id="KW-0479">Metal-binding</keyword>
<organism evidence="7 8">
    <name type="scientific">Adiantum capillus-veneris</name>
    <name type="common">Maidenhair fern</name>
    <dbReference type="NCBI Taxonomy" id="13818"/>
    <lineage>
        <taxon>Eukaryota</taxon>
        <taxon>Viridiplantae</taxon>
        <taxon>Streptophyta</taxon>
        <taxon>Embryophyta</taxon>
        <taxon>Tracheophyta</taxon>
        <taxon>Polypodiopsida</taxon>
        <taxon>Polypodiidae</taxon>
        <taxon>Polypodiales</taxon>
        <taxon>Pteridineae</taxon>
        <taxon>Pteridaceae</taxon>
        <taxon>Vittarioideae</taxon>
        <taxon>Adiantum</taxon>
    </lineage>
</organism>
<dbReference type="SMART" id="SM00248">
    <property type="entry name" value="ANK"/>
    <property type="match status" value="2"/>
</dbReference>
<comment type="caution">
    <text evidence="7">The sequence shown here is derived from an EMBL/GenBank/DDBJ whole genome shotgun (WGS) entry which is preliminary data.</text>
</comment>
<dbReference type="PANTHER" id="PTHR47794:SF1">
    <property type="entry name" value="VACUOLAR PROTEIN SORTING-ASSOCIATED PROTEIN 27"/>
    <property type="match status" value="1"/>
</dbReference>
<dbReference type="Gene3D" id="1.25.40.20">
    <property type="entry name" value="Ankyrin repeat-containing domain"/>
    <property type="match status" value="1"/>
</dbReference>
<evidence type="ECO:0000313" key="7">
    <source>
        <dbReference type="EMBL" id="KAI5085102.1"/>
    </source>
</evidence>
<dbReference type="SMART" id="SM00064">
    <property type="entry name" value="FYVE"/>
    <property type="match status" value="1"/>
</dbReference>
<dbReference type="PANTHER" id="PTHR47794">
    <property type="entry name" value="VACUOLAR PROTEIN SORTING-ASSOCIATED PROTEIN 27"/>
    <property type="match status" value="1"/>
</dbReference>
<protein>
    <recommendedName>
        <fullName evidence="6">FYVE-type domain-containing protein</fullName>
    </recommendedName>
</protein>
<dbReference type="Gene3D" id="3.30.40.10">
    <property type="entry name" value="Zinc/RING finger domain, C3HC4 (zinc finger)"/>
    <property type="match status" value="1"/>
</dbReference>
<evidence type="ECO:0000256" key="5">
    <source>
        <dbReference type="PROSITE-ProRule" id="PRU00091"/>
    </source>
</evidence>
<keyword evidence="4" id="KW-0040">ANK repeat</keyword>
<dbReference type="PROSITE" id="PS50178">
    <property type="entry name" value="ZF_FYVE"/>
    <property type="match status" value="1"/>
</dbReference>
<dbReference type="Pfam" id="PF12796">
    <property type="entry name" value="Ank_2"/>
    <property type="match status" value="1"/>
</dbReference>
<dbReference type="GO" id="GO:0032266">
    <property type="term" value="F:phosphatidylinositol-3-phosphate binding"/>
    <property type="evidence" value="ECO:0007669"/>
    <property type="project" value="TreeGrafter"/>
</dbReference>
<dbReference type="GO" id="GO:0043328">
    <property type="term" value="P:protein transport to vacuole involved in ubiquitin-dependent protein catabolic process via the multivesicular body sorting pathway"/>
    <property type="evidence" value="ECO:0007669"/>
    <property type="project" value="TreeGrafter"/>
</dbReference>